<name>A0A127JRM3_9BURK</name>
<dbReference type="OrthoDB" id="9808367at2"/>
<dbReference type="Pfam" id="PF00850">
    <property type="entry name" value="Hist_deacetyl"/>
    <property type="match status" value="1"/>
</dbReference>
<evidence type="ECO:0000256" key="4">
    <source>
        <dbReference type="ARBA" id="ARBA00022801"/>
    </source>
</evidence>
<keyword evidence="4 7" id="KW-0378">Hydrolase</keyword>
<evidence type="ECO:0000256" key="5">
    <source>
        <dbReference type="ARBA" id="ARBA00022833"/>
    </source>
</evidence>
<organism evidence="7 8">
    <name type="scientific">Ramlibacter tataouinensis</name>
    <dbReference type="NCBI Taxonomy" id="94132"/>
    <lineage>
        <taxon>Bacteria</taxon>
        <taxon>Pseudomonadati</taxon>
        <taxon>Pseudomonadota</taxon>
        <taxon>Betaproteobacteria</taxon>
        <taxon>Burkholderiales</taxon>
        <taxon>Comamonadaceae</taxon>
        <taxon>Ramlibacter</taxon>
    </lineage>
</organism>
<dbReference type="GO" id="GO:0004407">
    <property type="term" value="F:histone deacetylase activity"/>
    <property type="evidence" value="ECO:0007669"/>
    <property type="project" value="TreeGrafter"/>
</dbReference>
<dbReference type="InterPro" id="IPR000286">
    <property type="entry name" value="HDACs"/>
</dbReference>
<keyword evidence="5" id="KW-0862">Zinc</keyword>
<dbReference type="InterPro" id="IPR023801">
    <property type="entry name" value="His_deacetylse_dom"/>
</dbReference>
<reference evidence="7 8" key="1">
    <citation type="journal article" date="2014" name="Int. J. Syst. Evol. Microbiol.">
        <title>Ramlibacter solisilvae sp. nov., isolated from forest soil, and emended description of the genus Ramlibacter.</title>
        <authorList>
            <person name="Lee H.J."/>
            <person name="Lee S.H."/>
            <person name="Lee S.S."/>
            <person name="Lee J.S."/>
            <person name="Kim Y."/>
            <person name="Kim S.C."/>
            <person name="Jeon C.O."/>
        </authorList>
    </citation>
    <scope>NUCLEOTIDE SEQUENCE [LARGE SCALE GENOMIC DNA]</scope>
    <source>
        <strain evidence="7 8">5-10</strain>
    </source>
</reference>
<dbReference type="AlphaFoldDB" id="A0A127JRM3"/>
<evidence type="ECO:0000259" key="6">
    <source>
        <dbReference type="Pfam" id="PF00850"/>
    </source>
</evidence>
<dbReference type="SUPFAM" id="SSF52768">
    <property type="entry name" value="Arginase/deacetylase"/>
    <property type="match status" value="1"/>
</dbReference>
<dbReference type="CDD" id="cd10001">
    <property type="entry name" value="HDAC_classII_APAH"/>
    <property type="match status" value="1"/>
</dbReference>
<evidence type="ECO:0000313" key="7">
    <source>
        <dbReference type="EMBL" id="AMO22621.1"/>
    </source>
</evidence>
<keyword evidence="8" id="KW-1185">Reference proteome</keyword>
<keyword evidence="3" id="KW-0479">Metal-binding</keyword>
<evidence type="ECO:0000256" key="2">
    <source>
        <dbReference type="ARBA" id="ARBA00005947"/>
    </source>
</evidence>
<dbReference type="Proteomes" id="UP000070433">
    <property type="component" value="Chromosome"/>
</dbReference>
<dbReference type="GO" id="GO:0046872">
    <property type="term" value="F:metal ion binding"/>
    <property type="evidence" value="ECO:0007669"/>
    <property type="project" value="UniProtKB-KW"/>
</dbReference>
<dbReference type="EMBL" id="CP010951">
    <property type="protein sequence ID" value="AMO22621.1"/>
    <property type="molecule type" value="Genomic_DNA"/>
</dbReference>
<dbReference type="PRINTS" id="PR01270">
    <property type="entry name" value="HDASUPER"/>
</dbReference>
<dbReference type="PANTHER" id="PTHR10625:SF17">
    <property type="entry name" value="HISTONE DEACETYLASE 8"/>
    <property type="match status" value="1"/>
</dbReference>
<protein>
    <submittedName>
        <fullName evidence="7">Acetylpolyamine aminohydrolase</fullName>
    </submittedName>
</protein>
<comment type="cofactor">
    <cofactor evidence="1">
        <name>Zn(2+)</name>
        <dbReference type="ChEBI" id="CHEBI:29105"/>
    </cofactor>
</comment>
<proteinExistence type="inferred from homology"/>
<gene>
    <name evidence="7" type="ORF">UC35_06655</name>
</gene>
<evidence type="ECO:0000256" key="1">
    <source>
        <dbReference type="ARBA" id="ARBA00001947"/>
    </source>
</evidence>
<evidence type="ECO:0000313" key="8">
    <source>
        <dbReference type="Proteomes" id="UP000070433"/>
    </source>
</evidence>
<accession>A0A127JRM3</accession>
<dbReference type="InterPro" id="IPR037138">
    <property type="entry name" value="His_deacetylse_dom_sf"/>
</dbReference>
<dbReference type="PANTHER" id="PTHR10625">
    <property type="entry name" value="HISTONE DEACETYLASE HDAC1-RELATED"/>
    <property type="match status" value="1"/>
</dbReference>
<sequence>MLILQNDRHREHAGRHEMYRGRLVECVEVPERAELVLGELHRRGFARVERPAVRADMTVVESVHDLRYLAFLRQAWDHWIALDSANASFDILPSVWPNQGLRRDAPTQNFSAQVGRYAFDAGSPITRGTWDACLAGAASAIEAARRVASGSERGALVVTRPPGHHAGRDFFGGYCFLNNAALAAQTLRDAGHARVAILDVDYHHGNGTQSIFYRRADVLTVSIHGDPATEYPFYLGYADERGEGEGEGFNLNRPLPKGTAFDAWRRELDIALEAVARFGASALVVALGVDAYKADPISGFLLDSADFTTIGSLIASARLPTVFVLEGGYAVAEMGINVANVAEGFSLAG</sequence>
<dbReference type="RefSeq" id="WP_061497390.1">
    <property type="nucleotide sequence ID" value="NZ_CP010951.1"/>
</dbReference>
<evidence type="ECO:0000256" key="3">
    <source>
        <dbReference type="ARBA" id="ARBA00022723"/>
    </source>
</evidence>
<feature type="domain" description="Histone deacetylase" evidence="6">
    <location>
        <begin position="28"/>
        <end position="342"/>
    </location>
</feature>
<dbReference type="GO" id="GO:0040029">
    <property type="term" value="P:epigenetic regulation of gene expression"/>
    <property type="evidence" value="ECO:0007669"/>
    <property type="project" value="TreeGrafter"/>
</dbReference>
<dbReference type="Gene3D" id="3.40.800.20">
    <property type="entry name" value="Histone deacetylase domain"/>
    <property type="match status" value="1"/>
</dbReference>
<dbReference type="InterPro" id="IPR023696">
    <property type="entry name" value="Ureohydrolase_dom_sf"/>
</dbReference>
<dbReference type="GO" id="GO:0016787">
    <property type="term" value="F:hydrolase activity"/>
    <property type="evidence" value="ECO:0007669"/>
    <property type="project" value="UniProtKB-KW"/>
</dbReference>
<comment type="similarity">
    <text evidence="2">Belongs to the histone deacetylase family.</text>
</comment>